<keyword evidence="10" id="KW-0378">Hydrolase</keyword>
<evidence type="ECO:0000256" key="3">
    <source>
        <dbReference type="ARBA" id="ARBA00004323"/>
    </source>
</evidence>
<feature type="disulfide bond" evidence="24">
    <location>
        <begin position="580"/>
        <end position="598"/>
    </location>
</feature>
<feature type="disulfide bond" evidence="24">
    <location>
        <begin position="573"/>
        <end position="585"/>
    </location>
</feature>
<dbReference type="Pfam" id="PF07502">
    <property type="entry name" value="MANEC"/>
    <property type="match status" value="1"/>
</dbReference>
<comment type="pathway">
    <text evidence="4">Protein modification; protein glycosylation.</text>
</comment>
<keyword evidence="12" id="KW-0735">Signal-anchor</keyword>
<comment type="subcellular location">
    <subcellularLocation>
        <location evidence="2">Cytoplasm</location>
        <location evidence="2">Cytoskeleton</location>
    </subcellularLocation>
    <subcellularLocation>
        <location evidence="3">Golgi apparatus membrane</location>
        <topology evidence="3">Single-pass type II membrane protein</topology>
    </subcellularLocation>
</comment>
<dbReference type="Pfam" id="PF07748">
    <property type="entry name" value="Glyco_hydro_38C"/>
    <property type="match status" value="1"/>
</dbReference>
<keyword evidence="9" id="KW-0732">Signal</keyword>
<dbReference type="GO" id="GO:0004572">
    <property type="term" value="F:mannosyl-oligosaccharide 1,3-1,6-alpha-mannosidase activity"/>
    <property type="evidence" value="ECO:0007669"/>
    <property type="project" value="UniProtKB-EC"/>
</dbReference>
<dbReference type="FunFam" id="1.20.1270.50:FF:000001">
    <property type="entry name" value="Alpha-mannosidase"/>
    <property type="match status" value="1"/>
</dbReference>
<dbReference type="GO" id="GO:0000139">
    <property type="term" value="C:Golgi membrane"/>
    <property type="evidence" value="ECO:0007669"/>
    <property type="project" value="UniProtKB-SubCell"/>
</dbReference>
<keyword evidence="19" id="KW-0326">Glycosidase</keyword>
<evidence type="ECO:0000256" key="5">
    <source>
        <dbReference type="ARBA" id="ARBA00009792"/>
    </source>
</evidence>
<dbReference type="Proteomes" id="UP000663829">
    <property type="component" value="Unassembled WGS sequence"/>
</dbReference>
<dbReference type="GO" id="GO:0030246">
    <property type="term" value="F:carbohydrate binding"/>
    <property type="evidence" value="ECO:0007669"/>
    <property type="project" value="InterPro"/>
</dbReference>
<dbReference type="InterPro" id="IPR027291">
    <property type="entry name" value="Glyco_hydro_38_N_sf"/>
</dbReference>
<evidence type="ECO:0000313" key="31">
    <source>
        <dbReference type="Proteomes" id="UP000663829"/>
    </source>
</evidence>
<evidence type="ECO:0000259" key="28">
    <source>
        <dbReference type="SMART" id="SM00872"/>
    </source>
</evidence>
<dbReference type="InterPro" id="IPR000602">
    <property type="entry name" value="Glyco_hydro_38_N"/>
</dbReference>
<evidence type="ECO:0000259" key="27">
    <source>
        <dbReference type="SMART" id="SM00765"/>
    </source>
</evidence>
<dbReference type="CDD" id="cd00112">
    <property type="entry name" value="LDLa"/>
    <property type="match status" value="1"/>
</dbReference>
<feature type="compositionally biased region" description="Basic and acidic residues" evidence="26">
    <location>
        <begin position="404"/>
        <end position="415"/>
    </location>
</feature>
<reference evidence="29" key="1">
    <citation type="submission" date="2021-02" db="EMBL/GenBank/DDBJ databases">
        <authorList>
            <person name="Nowell W R."/>
        </authorList>
    </citation>
    <scope>NUCLEOTIDE SEQUENCE</scope>
</reference>
<keyword evidence="18" id="KW-0206">Cytoskeleton</keyword>
<dbReference type="InterPro" id="IPR050843">
    <property type="entry name" value="Glycosyl_Hydrlase_38"/>
</dbReference>
<dbReference type="SUPFAM" id="SSF88688">
    <property type="entry name" value="Families 57/38 glycoside transferase middle domain"/>
    <property type="match status" value="1"/>
</dbReference>
<feature type="domain" description="Glycoside hydrolase family 38 central" evidence="28">
    <location>
        <begin position="1374"/>
        <end position="1462"/>
    </location>
</feature>
<dbReference type="Gene3D" id="2.70.98.30">
    <property type="entry name" value="Golgi alpha-mannosidase II, domain 4"/>
    <property type="match status" value="1"/>
</dbReference>
<evidence type="ECO:0000256" key="20">
    <source>
        <dbReference type="ARBA" id="ARBA00059516"/>
    </source>
</evidence>
<evidence type="ECO:0000256" key="26">
    <source>
        <dbReference type="SAM" id="MobiDB-lite"/>
    </source>
</evidence>
<dbReference type="Pfam" id="PF03250">
    <property type="entry name" value="Tropomodulin"/>
    <property type="match status" value="1"/>
</dbReference>
<dbReference type="InterPro" id="IPR011013">
    <property type="entry name" value="Gal_mutarotase_sf_dom"/>
</dbReference>
<feature type="compositionally biased region" description="Basic and acidic residues" evidence="26">
    <location>
        <begin position="41"/>
        <end position="54"/>
    </location>
</feature>
<dbReference type="Gene3D" id="3.20.110.10">
    <property type="entry name" value="Glycoside hydrolase 38, N terminal domain"/>
    <property type="match status" value="1"/>
</dbReference>
<evidence type="ECO:0000256" key="9">
    <source>
        <dbReference type="ARBA" id="ARBA00022729"/>
    </source>
</evidence>
<feature type="disulfide bond" evidence="24">
    <location>
        <begin position="592"/>
        <end position="607"/>
    </location>
</feature>
<dbReference type="FunFam" id="2.70.98.30:FF:000002">
    <property type="entry name" value="Alpha-mannosidase"/>
    <property type="match status" value="1"/>
</dbReference>
<keyword evidence="6" id="KW-0963">Cytoplasm</keyword>
<keyword evidence="7" id="KW-0812">Transmembrane</keyword>
<feature type="compositionally biased region" description="Basic residues" evidence="26">
    <location>
        <begin position="796"/>
        <end position="805"/>
    </location>
</feature>
<keyword evidence="15" id="KW-0472">Membrane</keyword>
<evidence type="ECO:0000256" key="11">
    <source>
        <dbReference type="ARBA" id="ARBA00022833"/>
    </source>
</evidence>
<keyword evidence="25" id="KW-0175">Coiled coil</keyword>
<proteinExistence type="inferred from homology"/>
<comment type="catalytic activity">
    <reaction evidence="23">
        <text>N(4)-{beta-D-GlcNAc-(1-&gt;2)-alpha-D-Man-(1-&gt;3)-[alpha-D-Man-(1-&gt;3)-[alpha-D-Man-(1-&gt;6)]-alpha-D-Man-(1-&gt;6)]-beta-D-Man-(1-&gt;4)-beta-D-GlcNAc-(1-&gt;4)-beta-D-GlcNAc}-L-asparaginyl-[protein] + 2 H2O = 2 alpha-D-mannopyranose + an N(4)-{beta-D-GlcNAc-(1-&gt;2)-alpha-D-Man-(1-&gt;3)-[alpha-D-Man-(1-&gt;6)]-beta-D-Man-(1-&gt;4)-beta-D-GlcNAc-(1-&gt;4)-beta-D-GlcNAc}-L-asparaginyl-[protein]</text>
        <dbReference type="Rhea" id="RHEA:56052"/>
        <dbReference type="Rhea" id="RHEA-COMP:14368"/>
        <dbReference type="Rhea" id="RHEA-COMP:14369"/>
        <dbReference type="ChEBI" id="CHEBI:15377"/>
        <dbReference type="ChEBI" id="CHEBI:28729"/>
        <dbReference type="ChEBI" id="CHEBI:60615"/>
        <dbReference type="ChEBI" id="CHEBI:60625"/>
        <dbReference type="EC" id="3.2.1.114"/>
    </reaction>
</comment>
<evidence type="ECO:0000256" key="18">
    <source>
        <dbReference type="ARBA" id="ARBA00023212"/>
    </source>
</evidence>
<evidence type="ECO:0000256" key="12">
    <source>
        <dbReference type="ARBA" id="ARBA00022968"/>
    </source>
</evidence>
<dbReference type="InterPro" id="IPR011330">
    <property type="entry name" value="Glyco_hydro/deAcase_b/a-brl"/>
</dbReference>
<dbReference type="Gene3D" id="4.10.400.10">
    <property type="entry name" value="Low-density Lipoprotein Receptor"/>
    <property type="match status" value="1"/>
</dbReference>
<dbReference type="InterPro" id="IPR015341">
    <property type="entry name" value="Glyco_hydro_38_cen"/>
</dbReference>
<dbReference type="InterPro" id="IPR013780">
    <property type="entry name" value="Glyco_hydro_b"/>
</dbReference>
<dbReference type="Pfam" id="PF00057">
    <property type="entry name" value="Ldl_recept_a"/>
    <property type="match status" value="1"/>
</dbReference>
<evidence type="ECO:0000256" key="19">
    <source>
        <dbReference type="ARBA" id="ARBA00023295"/>
    </source>
</evidence>
<dbReference type="InterPro" id="IPR002172">
    <property type="entry name" value="LDrepeatLR_classA_rpt"/>
</dbReference>
<dbReference type="GO" id="GO:0006013">
    <property type="term" value="P:mannose metabolic process"/>
    <property type="evidence" value="ECO:0007669"/>
    <property type="project" value="InterPro"/>
</dbReference>
<feature type="region of interest" description="Disordered" evidence="26">
    <location>
        <begin position="41"/>
        <end position="60"/>
    </location>
</feature>
<dbReference type="GO" id="GO:0006491">
    <property type="term" value="P:N-glycan processing"/>
    <property type="evidence" value="ECO:0007669"/>
    <property type="project" value="TreeGrafter"/>
</dbReference>
<evidence type="ECO:0000313" key="29">
    <source>
        <dbReference type="EMBL" id="CAF0915326.1"/>
    </source>
</evidence>
<dbReference type="Gene3D" id="1.20.1270.50">
    <property type="entry name" value="Glycoside hydrolase family 38, central domain"/>
    <property type="match status" value="1"/>
</dbReference>
<dbReference type="FunFam" id="3.20.110.10:FF:000003">
    <property type="entry name" value="Alpha-mannosidase"/>
    <property type="match status" value="1"/>
</dbReference>
<dbReference type="InterPro" id="IPR004934">
    <property type="entry name" value="TMOD"/>
</dbReference>
<dbReference type="SUPFAM" id="SSF88713">
    <property type="entry name" value="Glycoside hydrolase/deacetylase"/>
    <property type="match status" value="1"/>
</dbReference>
<gene>
    <name evidence="29" type="ORF">GPM918_LOCUS9363</name>
    <name evidence="30" type="ORF">SRO942_LOCUS9364</name>
</gene>
<dbReference type="Pfam" id="PF09261">
    <property type="entry name" value="Alpha-mann_mid"/>
    <property type="match status" value="1"/>
</dbReference>
<feature type="compositionally biased region" description="Basic and acidic residues" evidence="26">
    <location>
        <begin position="783"/>
        <end position="795"/>
    </location>
</feature>
<dbReference type="SUPFAM" id="SSF74650">
    <property type="entry name" value="Galactose mutarotase-like"/>
    <property type="match status" value="1"/>
</dbReference>
<dbReference type="GO" id="GO:0005523">
    <property type="term" value="F:tropomyosin binding"/>
    <property type="evidence" value="ECO:0007669"/>
    <property type="project" value="InterPro"/>
</dbReference>
<dbReference type="PANTHER" id="PTHR11607">
    <property type="entry name" value="ALPHA-MANNOSIDASE"/>
    <property type="match status" value="1"/>
</dbReference>
<evidence type="ECO:0000313" key="30">
    <source>
        <dbReference type="EMBL" id="CAF3695617.1"/>
    </source>
</evidence>
<evidence type="ECO:0000256" key="14">
    <source>
        <dbReference type="ARBA" id="ARBA00023034"/>
    </source>
</evidence>
<dbReference type="Gene3D" id="2.60.40.1180">
    <property type="entry name" value="Golgi alpha-mannosidase II"/>
    <property type="match status" value="1"/>
</dbReference>
<dbReference type="PANTHER" id="PTHR11607:SF3">
    <property type="entry name" value="LYSOSOMAL ALPHA-MANNOSIDASE"/>
    <property type="match status" value="1"/>
</dbReference>
<keyword evidence="14" id="KW-0333">Golgi apparatus</keyword>
<dbReference type="EC" id="3.2.1.114" evidence="21"/>
<sequence>DTYLPAAERCKDQTNKVATGPYERAHLLKFLEEQGKNEKDWENYKEYSPGEKKGKVWQPPEAVKPTFDDDDLPMTTEWDDLLTNASETEIVELAAILGFTGLVNQVQYHAALTANASTPTCGWNAVAKAEQLKFVSHEPDNTTDVKDCIKKAKENDSTMKRININNIKEIPADTMKELINALKTNTNVQNLEMANIGMPDSIGKVLAELVEANSTLKTINAESNRLTGSIVAEIVRATLKHQSLIELRLSNQRSQVLGNRVEMAIADAISQNNTLLRLNLQFDTLGPRMNYALFFVLLFASNISSSLLVERYRHRSKTNDDYIDDLYNENDEDLTKNKELLQLLLSQYDDKLYQQNNNHRTEEEESDVVHRLTGNKEIIPPLYDSLLSDYFQRDKKYPPHKKPNGNEDERVSDDHYSSFSNRTRLITTATVKAKDYFSEASLCINEYEVKPSMIVKAKELDKHGGRLIRIVKVIETSSAHGLNNKDLCMLHCCVEKDCDMAMLSNQRTSEGYKCYLFMCNDNCTFASHDNYTSMVLKPNNGDSSSAQQPKINNEIDVKTSSTKVNESSVSSVCRSIEFSCRDGTCIPYYDVCNSYNDCSSGIDEALCSAGNFPHTNTSRSSIYLHDIDFDTEQRISKLQKLKEHLEETKGPEAWYQLFQNLLQQQQDQQNFDLEERNDADIPLKSETAEDLIKEHLLELEEKYIMNKQKQQQKVEVEHGKKLKDHEYFKDNQDEDTIDGEYWAKNQKFSKSTKLTTTSVSTTIAATTKSDEEDELKNLIMRNKLKDESDHNDKISKSKSKTKQQHYQRPIVDDDLVDVDDTYNGLSREDDLSYDNGGFNERPSTYNSYYWQPSSDSGRSNRYFDDRRPVPYKENIYRQQFVHDTSPVMRKMNNKKQRTSSTISLSVDRKGSLFDRDSKEFINRLNALEDSIRELQLSVKDVADDKFKYGKDNELIQRDVKQEILTNKPEIKHIDHDAEEKPEQVIESKSNPQCAWRASPLINTTFEMRQLYETLPFDDVDGGVWKQGFDITYQQSQWTDNNKLKIILMPHSHCDPGWIYTFEDYFNQETKNIIDTIITALSSNSKYKFVWAEISYLHLWWEQASNEKKELCKKLVNNGQLEIVTGGWVMNDEANTHYYAMIDQLIEGHQWIENHLGDVKLKNGWANDPFGYSPTMAYLLQRMGIEHMAIQRVHYHVKKSMAKEKKLEFLWRQAWDRSASTDILCHVMPFYSYDIPHTCGPDPRICCQFDFKRVLASDISCPWGIAPVQITDSNVEQRALLLLDQYRKKSQLYQTNVLFVQLGDDFRYGSANEASKQFGNYEKLFNYMNRRSDWSVDAQFGTLNDYFEQLQLAKKKEEFPSYAGDFFTYADRNDHYWSGYYTSRSFFKRLDRIVESYLRATEILFSNINLKISKHKIDQERFPMDKFYTILSTARRNLALFQHHDGITGTAKDHVVNDYGEKLLVAIRSCHQIIEESISFLIFDKSYSFLLNQTLLTMNSVMEKYDGLPQRKLITMKTDELKSKTVYIYNPTDQQRIEIVKVIIDTYNVQVKYQTLDASFVSIQCQIDPKWTGKRSNTFSSDTFELLFLVDIEPYTVKSYIIQYTDDNPCPMSTIEYTDKKHIIQPNTPFKLSSSTTKAITIENNYLICTFSKSGLLLNIKRQQHQKKTKLNVNIIRYGTDSKSNSGAYLFLPDGVGKEVPSDSDVIVRIQHGKLVSRVDVLDKLYGLQYKLANTDGLDRQILEIGATTFLTMNSDIELALRLSSNINNGQVFFTDLNGFQIIQRKTYDKLPLQANVYPMSSMSFIQDDQFRLTVISAQPSGVASLKTGLIDVFLDRRLLRDDNRGLGQGVMDNREIVSVFKILIENRKDMMNVDQNSLTGYPSLLAHHLSMQLLYPMHTLQMTKSSSEHPSSNKINLFSNDFSLPGDVHLVNFRTLNDNLNDEIHVSKSMALILRKFSYDCVQDYDNLYQFNDIKFENIFVSEQIETIHQTSLSLRHTKKELNITSKLIIPVAEIVTYRIKIR</sequence>
<dbReference type="Gene3D" id="3.80.10.10">
    <property type="entry name" value="Ribonuclease Inhibitor"/>
    <property type="match status" value="1"/>
</dbReference>
<dbReference type="PROSITE" id="PS50068">
    <property type="entry name" value="LDLRA_2"/>
    <property type="match status" value="1"/>
</dbReference>
<dbReference type="SUPFAM" id="SSF52047">
    <property type="entry name" value="RNI-like"/>
    <property type="match status" value="1"/>
</dbReference>
<dbReference type="EMBL" id="CAJOBC010001733">
    <property type="protein sequence ID" value="CAF3695617.1"/>
    <property type="molecule type" value="Genomic_DNA"/>
</dbReference>
<evidence type="ECO:0000256" key="13">
    <source>
        <dbReference type="ARBA" id="ARBA00022989"/>
    </source>
</evidence>
<feature type="region of interest" description="Disordered" evidence="26">
    <location>
        <begin position="780"/>
        <end position="814"/>
    </location>
</feature>
<evidence type="ECO:0000256" key="24">
    <source>
        <dbReference type="PROSITE-ProRule" id="PRU00124"/>
    </source>
</evidence>
<feature type="coiled-coil region" evidence="25">
    <location>
        <begin position="917"/>
        <end position="944"/>
    </location>
</feature>
<dbReference type="InterPro" id="IPR028995">
    <property type="entry name" value="Glyco_hydro_57/38_cen_sf"/>
</dbReference>
<dbReference type="SMART" id="SM00872">
    <property type="entry name" value="Alpha-mann_mid"/>
    <property type="match status" value="1"/>
</dbReference>
<evidence type="ECO:0000256" key="17">
    <source>
        <dbReference type="ARBA" id="ARBA00023180"/>
    </source>
</evidence>
<accession>A0A814AIC5</accession>
<feature type="region of interest" description="Disordered" evidence="26">
    <location>
        <begin position="826"/>
        <end position="861"/>
    </location>
</feature>
<name>A0A814AIC5_9BILA</name>
<comment type="cofactor">
    <cofactor evidence="1">
        <name>Zn(2+)</name>
        <dbReference type="ChEBI" id="CHEBI:29105"/>
    </cofactor>
</comment>
<keyword evidence="17" id="KW-0325">Glycoprotein</keyword>
<evidence type="ECO:0000256" key="21">
    <source>
        <dbReference type="ARBA" id="ARBA00066412"/>
    </source>
</evidence>
<dbReference type="InterPro" id="IPR037094">
    <property type="entry name" value="Glyco_hydro_38_cen_sf"/>
</dbReference>
<dbReference type="InterPro" id="IPR011682">
    <property type="entry name" value="Glyco_hydro_38_C"/>
</dbReference>
<feature type="compositionally biased region" description="Polar residues" evidence="26">
    <location>
        <begin position="841"/>
        <end position="859"/>
    </location>
</feature>
<evidence type="ECO:0000256" key="23">
    <source>
        <dbReference type="ARBA" id="ARBA00093232"/>
    </source>
</evidence>
<keyword evidence="31" id="KW-1185">Reference proteome</keyword>
<evidence type="ECO:0000256" key="4">
    <source>
        <dbReference type="ARBA" id="ARBA00004922"/>
    </source>
</evidence>
<dbReference type="CDD" id="cd10809">
    <property type="entry name" value="GH38N_AMII_GMII_SfManIII_like"/>
    <property type="match status" value="1"/>
</dbReference>
<dbReference type="InterPro" id="IPR011106">
    <property type="entry name" value="MANSC_N"/>
</dbReference>
<dbReference type="InterPro" id="IPR032675">
    <property type="entry name" value="LRR_dom_sf"/>
</dbReference>
<feature type="non-terminal residue" evidence="29">
    <location>
        <position position="2023"/>
    </location>
</feature>
<dbReference type="GO" id="GO:0051694">
    <property type="term" value="P:pointed-end actin filament capping"/>
    <property type="evidence" value="ECO:0007669"/>
    <property type="project" value="InterPro"/>
</dbReference>
<keyword evidence="8" id="KW-0479">Metal-binding</keyword>
<dbReference type="Pfam" id="PF01074">
    <property type="entry name" value="Glyco_hydro_38N"/>
    <property type="match status" value="1"/>
</dbReference>
<evidence type="ECO:0000256" key="2">
    <source>
        <dbReference type="ARBA" id="ARBA00004245"/>
    </source>
</evidence>
<evidence type="ECO:0000256" key="7">
    <source>
        <dbReference type="ARBA" id="ARBA00022692"/>
    </source>
</evidence>
<dbReference type="SMART" id="SM00765">
    <property type="entry name" value="MANEC"/>
    <property type="match status" value="1"/>
</dbReference>
<evidence type="ECO:0000256" key="22">
    <source>
        <dbReference type="ARBA" id="ARBA00083602"/>
    </source>
</evidence>
<evidence type="ECO:0000256" key="8">
    <source>
        <dbReference type="ARBA" id="ARBA00022723"/>
    </source>
</evidence>
<evidence type="ECO:0000256" key="25">
    <source>
        <dbReference type="SAM" id="Coils"/>
    </source>
</evidence>
<comment type="function">
    <text evidence="20">Catalyzes the first committed step in the biosynthesis of complex N-glycans. It controls conversion of high mannose to complex N-glycans; the final hydrolytic step in the N-glycan maturation pathway.</text>
</comment>
<evidence type="ECO:0000256" key="16">
    <source>
        <dbReference type="ARBA" id="ARBA00023157"/>
    </source>
</evidence>
<comment type="caution">
    <text evidence="29">The sequence shown here is derived from an EMBL/GenBank/DDBJ whole genome shotgun (WGS) entry which is preliminary data.</text>
</comment>
<organism evidence="29 31">
    <name type="scientific">Didymodactylos carnosus</name>
    <dbReference type="NCBI Taxonomy" id="1234261"/>
    <lineage>
        <taxon>Eukaryota</taxon>
        <taxon>Metazoa</taxon>
        <taxon>Spiralia</taxon>
        <taxon>Gnathifera</taxon>
        <taxon>Rotifera</taxon>
        <taxon>Eurotatoria</taxon>
        <taxon>Bdelloidea</taxon>
        <taxon>Philodinida</taxon>
        <taxon>Philodinidae</taxon>
        <taxon>Didymodactylos</taxon>
    </lineage>
</organism>
<dbReference type="GO" id="GO:0005856">
    <property type="term" value="C:cytoskeleton"/>
    <property type="evidence" value="ECO:0007669"/>
    <property type="project" value="UniProtKB-SubCell"/>
</dbReference>
<dbReference type="GO" id="GO:0046872">
    <property type="term" value="F:metal ion binding"/>
    <property type="evidence" value="ECO:0007669"/>
    <property type="project" value="UniProtKB-KW"/>
</dbReference>
<evidence type="ECO:0000256" key="1">
    <source>
        <dbReference type="ARBA" id="ARBA00001947"/>
    </source>
</evidence>
<dbReference type="OrthoDB" id="10261055at2759"/>
<dbReference type="InterPro" id="IPR013980">
    <property type="entry name" value="MANSC_dom"/>
</dbReference>
<dbReference type="EMBL" id="CAJNOQ010001733">
    <property type="protein sequence ID" value="CAF0915326.1"/>
    <property type="molecule type" value="Genomic_DNA"/>
</dbReference>
<feature type="region of interest" description="Disordered" evidence="26">
    <location>
        <begin position="394"/>
        <end position="415"/>
    </location>
</feature>
<protein>
    <recommendedName>
        <fullName evidence="21">mannosyl-oligosaccharide 1,3-1,6-alpha-mannosidase</fullName>
        <ecNumber evidence="21">3.2.1.114</ecNumber>
    </recommendedName>
    <alternativeName>
        <fullName evidence="22">Mannosyl-oligosaccharide 1,3-1,6-alpha-mannosidase</fullName>
    </alternativeName>
</protein>
<feature type="domain" description="Seven cysteines N-terminal" evidence="27">
    <location>
        <begin position="438"/>
        <end position="534"/>
    </location>
</feature>
<dbReference type="SUPFAM" id="SSF57424">
    <property type="entry name" value="LDL receptor-like module"/>
    <property type="match status" value="1"/>
</dbReference>
<dbReference type="InterPro" id="IPR036055">
    <property type="entry name" value="LDL_receptor-like_sf"/>
</dbReference>
<keyword evidence="16 24" id="KW-1015">Disulfide bond</keyword>
<comment type="similarity">
    <text evidence="5">Belongs to the glycosyl hydrolase 38 family.</text>
</comment>
<dbReference type="SMART" id="SM00192">
    <property type="entry name" value="LDLa"/>
    <property type="match status" value="1"/>
</dbReference>
<dbReference type="Proteomes" id="UP000681722">
    <property type="component" value="Unassembled WGS sequence"/>
</dbReference>
<evidence type="ECO:0000256" key="15">
    <source>
        <dbReference type="ARBA" id="ARBA00023136"/>
    </source>
</evidence>
<evidence type="ECO:0000256" key="6">
    <source>
        <dbReference type="ARBA" id="ARBA00022490"/>
    </source>
</evidence>
<keyword evidence="13" id="KW-1133">Transmembrane helix</keyword>
<evidence type="ECO:0000256" key="10">
    <source>
        <dbReference type="ARBA" id="ARBA00022801"/>
    </source>
</evidence>
<keyword evidence="11" id="KW-0862">Zinc</keyword>